<dbReference type="GO" id="GO:0003910">
    <property type="term" value="F:DNA ligase (ATP) activity"/>
    <property type="evidence" value="ECO:0007669"/>
    <property type="project" value="InterPro"/>
</dbReference>
<dbReference type="GO" id="GO:0005524">
    <property type="term" value="F:ATP binding"/>
    <property type="evidence" value="ECO:0007669"/>
    <property type="project" value="InterPro"/>
</dbReference>
<organism evidence="5 6">
    <name type="scientific">Citreimonas salinaria</name>
    <dbReference type="NCBI Taxonomy" id="321339"/>
    <lineage>
        <taxon>Bacteria</taxon>
        <taxon>Pseudomonadati</taxon>
        <taxon>Pseudomonadota</taxon>
        <taxon>Alphaproteobacteria</taxon>
        <taxon>Rhodobacterales</taxon>
        <taxon>Roseobacteraceae</taxon>
        <taxon>Citreimonas</taxon>
    </lineage>
</organism>
<dbReference type="STRING" id="321339.SAMN05444340_11544"/>
<dbReference type="GO" id="GO:0006281">
    <property type="term" value="P:DNA repair"/>
    <property type="evidence" value="ECO:0007669"/>
    <property type="project" value="InterPro"/>
</dbReference>
<accession>A0A1H3M144</accession>
<sequence>MSVRFPPLDTKPMEAEPVDDLPTGAGYQYEQKYDGFRCLAFRKSDPVQLQSKNQKSLARYFPEIESALQEVDETGFVLDGEIISPEGIETLQLRLHPAASRVEQMSIEHPARYIVFDILARLGSSLMSSPLEERRAVLEESWQLIRACLCWSCERRPRRPPPLASGSDRRGSTA</sequence>
<dbReference type="Gene3D" id="3.30.1490.70">
    <property type="match status" value="1"/>
</dbReference>
<dbReference type="AlphaFoldDB" id="A0A1H3M144"/>
<reference evidence="5 6" key="1">
    <citation type="submission" date="2016-10" db="EMBL/GenBank/DDBJ databases">
        <authorList>
            <person name="de Groot N.N."/>
        </authorList>
    </citation>
    <scope>NUCLEOTIDE SEQUENCE [LARGE SCALE GENOMIC DNA]</scope>
    <source>
        <strain evidence="5 6">DSM 26880</strain>
    </source>
</reference>
<dbReference type="SUPFAM" id="SSF56091">
    <property type="entry name" value="DNA ligase/mRNA capping enzyme, catalytic domain"/>
    <property type="match status" value="1"/>
</dbReference>
<evidence type="ECO:0000259" key="4">
    <source>
        <dbReference type="Pfam" id="PF01068"/>
    </source>
</evidence>
<dbReference type="InterPro" id="IPR050191">
    <property type="entry name" value="ATP-dep_DNA_ligase"/>
</dbReference>
<proteinExistence type="inferred from homology"/>
<dbReference type="OrthoDB" id="9770771at2"/>
<dbReference type="Proteomes" id="UP000199286">
    <property type="component" value="Unassembled WGS sequence"/>
</dbReference>
<dbReference type="PANTHER" id="PTHR45674:SF4">
    <property type="entry name" value="DNA LIGASE 1"/>
    <property type="match status" value="1"/>
</dbReference>
<feature type="domain" description="ATP-dependent DNA ligase family profile" evidence="4">
    <location>
        <begin position="24"/>
        <end position="142"/>
    </location>
</feature>
<dbReference type="InterPro" id="IPR012310">
    <property type="entry name" value="DNA_ligase_ATP-dep_cent"/>
</dbReference>
<evidence type="ECO:0000256" key="3">
    <source>
        <dbReference type="SAM" id="MobiDB-lite"/>
    </source>
</evidence>
<name>A0A1H3M144_9RHOB</name>
<dbReference type="Pfam" id="PF01068">
    <property type="entry name" value="DNA_ligase_A_M"/>
    <property type="match status" value="1"/>
</dbReference>
<dbReference type="PANTHER" id="PTHR45674">
    <property type="entry name" value="DNA LIGASE 1/3 FAMILY MEMBER"/>
    <property type="match status" value="1"/>
</dbReference>
<protein>
    <submittedName>
        <fullName evidence="5">ATP dependent DNA ligase domain-containing protein</fullName>
    </submittedName>
</protein>
<gene>
    <name evidence="5" type="ORF">SAMN05444340_11544</name>
</gene>
<keyword evidence="2 5" id="KW-0436">Ligase</keyword>
<dbReference type="Gene3D" id="3.30.470.30">
    <property type="entry name" value="DNA ligase/mRNA capping enzyme"/>
    <property type="match status" value="1"/>
</dbReference>
<evidence type="ECO:0000256" key="2">
    <source>
        <dbReference type="ARBA" id="ARBA00022598"/>
    </source>
</evidence>
<dbReference type="GO" id="GO:0006310">
    <property type="term" value="P:DNA recombination"/>
    <property type="evidence" value="ECO:0007669"/>
    <property type="project" value="InterPro"/>
</dbReference>
<keyword evidence="6" id="KW-1185">Reference proteome</keyword>
<evidence type="ECO:0000313" key="5">
    <source>
        <dbReference type="EMBL" id="SDY70283.1"/>
    </source>
</evidence>
<feature type="region of interest" description="Disordered" evidence="3">
    <location>
        <begin position="1"/>
        <end position="23"/>
    </location>
</feature>
<dbReference type="EMBL" id="FNPF01000015">
    <property type="protein sequence ID" value="SDY70283.1"/>
    <property type="molecule type" value="Genomic_DNA"/>
</dbReference>
<evidence type="ECO:0000313" key="6">
    <source>
        <dbReference type="Proteomes" id="UP000199286"/>
    </source>
</evidence>
<evidence type="ECO:0000256" key="1">
    <source>
        <dbReference type="ARBA" id="ARBA00007572"/>
    </source>
</evidence>
<comment type="similarity">
    <text evidence="1">Belongs to the ATP-dependent DNA ligase family.</text>
</comment>